<reference evidence="1" key="1">
    <citation type="submission" date="2020-08" db="EMBL/GenBank/DDBJ databases">
        <title>Genomic Encyclopedia of Type Strains, Phase IV (KMG-IV): sequencing the most valuable type-strain genomes for metagenomic binning, comparative biology and taxonomic classification.</title>
        <authorList>
            <person name="Goeker M."/>
        </authorList>
    </citation>
    <scope>NUCLEOTIDE SEQUENCE</scope>
    <source>
        <strain evidence="1">DSM 669</strain>
    </source>
</reference>
<comment type="caution">
    <text evidence="1">The sequence shown here is derived from an EMBL/GenBank/DDBJ whole genome shotgun (WGS) entry which is preliminary data.</text>
</comment>
<dbReference type="GeneID" id="68695273"/>
<evidence type="ECO:0000313" key="1">
    <source>
        <dbReference type="EMBL" id="MBB6090520.1"/>
    </source>
</evidence>
<gene>
    <name evidence="1" type="ORF">HNR49_001904</name>
</gene>
<evidence type="ECO:0008006" key="3">
    <source>
        <dbReference type="Google" id="ProtNLM"/>
    </source>
</evidence>
<protein>
    <recommendedName>
        <fullName evidence="3">Homolog to phage PhiH1 repressor protein</fullName>
    </recommendedName>
</protein>
<dbReference type="Proteomes" id="UP000642919">
    <property type="component" value="Unassembled WGS sequence"/>
</dbReference>
<name>A0A841HDT9_HALSI</name>
<accession>A0A841HDT9</accession>
<organism evidence="1 2">
    <name type="scientific">Halobacterium salinarum</name>
    <name type="common">Halobacterium halobium</name>
    <dbReference type="NCBI Taxonomy" id="2242"/>
    <lineage>
        <taxon>Archaea</taxon>
        <taxon>Methanobacteriati</taxon>
        <taxon>Methanobacteriota</taxon>
        <taxon>Stenosarchaea group</taxon>
        <taxon>Halobacteria</taxon>
        <taxon>Halobacteriales</taxon>
        <taxon>Halobacteriaceae</taxon>
        <taxon>Halobacterium</taxon>
    </lineage>
</organism>
<dbReference type="EMBL" id="JACHGX010000006">
    <property type="protein sequence ID" value="MBB6090520.1"/>
    <property type="molecule type" value="Genomic_DNA"/>
</dbReference>
<evidence type="ECO:0000313" key="2">
    <source>
        <dbReference type="Proteomes" id="UP000642919"/>
    </source>
</evidence>
<proteinExistence type="predicted"/>
<dbReference type="AlphaFoldDB" id="A0A841HDT9"/>
<sequence>MDREPTTRDRIWASILRHARRDDALSISNVRNDIHFDHRPSDEEVRRVFEASSEIGVIKRTPSGHWAFDR</sequence>
<dbReference type="RefSeq" id="WP_049892723.1">
    <property type="nucleotide sequence ID" value="NZ_CP128378.2"/>
</dbReference>